<keyword evidence="1" id="KW-0175">Coiled coil</keyword>
<comment type="caution">
    <text evidence="3">The sequence shown here is derived from an EMBL/GenBank/DDBJ whole genome shotgun (WGS) entry which is preliminary data.</text>
</comment>
<dbReference type="Proteomes" id="UP000688137">
    <property type="component" value="Unassembled WGS sequence"/>
</dbReference>
<keyword evidence="4" id="KW-1185">Reference proteome</keyword>
<feature type="coiled-coil region" evidence="1">
    <location>
        <begin position="78"/>
        <end position="565"/>
    </location>
</feature>
<evidence type="ECO:0000313" key="3">
    <source>
        <dbReference type="EMBL" id="CAD8071800.1"/>
    </source>
</evidence>
<feature type="region of interest" description="Disordered" evidence="2">
    <location>
        <begin position="1"/>
        <end position="48"/>
    </location>
</feature>
<dbReference type="AlphaFoldDB" id="A0A8S1LUV9"/>
<reference evidence="3" key="1">
    <citation type="submission" date="2021-01" db="EMBL/GenBank/DDBJ databases">
        <authorList>
            <consortium name="Genoscope - CEA"/>
            <person name="William W."/>
        </authorList>
    </citation>
    <scope>NUCLEOTIDE SEQUENCE</scope>
</reference>
<evidence type="ECO:0000256" key="1">
    <source>
        <dbReference type="SAM" id="Coils"/>
    </source>
</evidence>
<dbReference type="EMBL" id="CAJJDM010000048">
    <property type="protein sequence ID" value="CAD8071800.1"/>
    <property type="molecule type" value="Genomic_DNA"/>
</dbReference>
<name>A0A8S1LUV9_PARPR</name>
<accession>A0A8S1LUV9</accession>
<evidence type="ECO:0000256" key="2">
    <source>
        <dbReference type="SAM" id="MobiDB-lite"/>
    </source>
</evidence>
<organism evidence="3 4">
    <name type="scientific">Paramecium primaurelia</name>
    <dbReference type="NCBI Taxonomy" id="5886"/>
    <lineage>
        <taxon>Eukaryota</taxon>
        <taxon>Sar</taxon>
        <taxon>Alveolata</taxon>
        <taxon>Ciliophora</taxon>
        <taxon>Intramacronucleata</taxon>
        <taxon>Oligohymenophorea</taxon>
        <taxon>Peniculida</taxon>
        <taxon>Parameciidae</taxon>
        <taxon>Paramecium</taxon>
    </lineage>
</organism>
<sequence length="570" mass="68681">MSQLIKPIPVASSPPKQRNTISPNTQSKSPYYNELQQGSTLQKSQQSLRNSHYISKFEKSIDMDMKQSNTFMNPEFEIKKLMNLVELQQHEINNWKRRYEQAETRCITSNQTQTMLEYEKHLDQLTKELKNSIQQNDEFSSKLREKDTQLIRLNKQIDIQKQQLNDYSQELKYLQNEKVNMDKDASMQLYHKDQKYNQNLQDIQQAHLEQLQLMDDQIQKLQDELIRRNQTIEFQKQEIIQLDKIINDIKTGEKNIIQQLESIKVKYQDLQEEKKREVNKLIQQNEQQIKLQEKEFLDEKDCLVDRINQLQYENNILNQQIQEQQNLIQGLQDEIQSQVEQNCNLQEQNQLSTQDLDQKYRKSISDMKMEYQQQINKLLQEIQKVNQQLDQTQNQLQQNQQLNQELQIAIDNLNQHQQTTTSQLNQVQNDYDSLQLQYENDIQEQNQDIEQLNEQVNQLSELLEQRSNEFDECRQQKGQLALRNNENNLLIQRLQVDLECQKQKLIEIQKQQDVSEQVKEEIKRSQIEQIKRQMESQVEILESENRTLRYQIEMKNRECEEWKQQYTRNQ</sequence>
<gene>
    <name evidence="3" type="ORF">PPRIM_AZ9-3.1.T0480058</name>
</gene>
<evidence type="ECO:0000313" key="4">
    <source>
        <dbReference type="Proteomes" id="UP000688137"/>
    </source>
</evidence>
<dbReference type="OMA" id="AETRCIT"/>
<protein>
    <submittedName>
        <fullName evidence="3">Uncharacterized protein</fullName>
    </submittedName>
</protein>
<feature type="compositionally biased region" description="Polar residues" evidence="2">
    <location>
        <begin position="14"/>
        <end position="48"/>
    </location>
</feature>
<proteinExistence type="predicted"/>